<dbReference type="KEGG" id="nau:109207664"/>
<dbReference type="PANTHER" id="PTHR20921:SF7">
    <property type="entry name" value="PROTEIN REVERSION-TO-ETHYLENE SENSITIVITY1"/>
    <property type="match status" value="1"/>
</dbReference>
<feature type="transmembrane region" description="Helical" evidence="1">
    <location>
        <begin position="222"/>
        <end position="241"/>
    </location>
</feature>
<keyword evidence="1" id="KW-1133">Transmembrane helix</keyword>
<proteinExistence type="predicted"/>
<protein>
    <submittedName>
        <fullName evidence="2">Protein reversion-to-ethylene sensitivity1</fullName>
    </submittedName>
</protein>
<dbReference type="STRING" id="49451.A0A1J6J8B3"/>
<dbReference type="EMBL" id="MJEQ01037184">
    <property type="protein sequence ID" value="OIT06031.1"/>
    <property type="molecule type" value="Genomic_DNA"/>
</dbReference>
<dbReference type="Pfam" id="PF05608">
    <property type="entry name" value="RTE1"/>
    <property type="match status" value="1"/>
</dbReference>
<name>A0A1J6J8B3_NICAT</name>
<reference evidence="2" key="1">
    <citation type="submission" date="2016-11" db="EMBL/GenBank/DDBJ databases">
        <title>The genome of Nicotiana attenuata.</title>
        <authorList>
            <person name="Xu S."/>
            <person name="Brockmoeller T."/>
            <person name="Gaquerel E."/>
            <person name="Navarro A."/>
            <person name="Kuhl H."/>
            <person name="Gase K."/>
            <person name="Ling Z."/>
            <person name="Zhou W."/>
            <person name="Kreitzer C."/>
            <person name="Stanke M."/>
            <person name="Tang H."/>
            <person name="Lyons E."/>
            <person name="Pandey P."/>
            <person name="Pandey S.P."/>
            <person name="Timmermann B."/>
            <person name="Baldwin I.T."/>
        </authorList>
    </citation>
    <scope>NUCLEOTIDE SEQUENCE [LARGE SCALE GENOMIC DNA]</scope>
    <source>
        <strain evidence="2">UT</strain>
    </source>
</reference>
<feature type="transmembrane region" description="Helical" evidence="1">
    <location>
        <begin position="197"/>
        <end position="216"/>
    </location>
</feature>
<evidence type="ECO:0000313" key="3">
    <source>
        <dbReference type="Proteomes" id="UP000187609"/>
    </source>
</evidence>
<evidence type="ECO:0000256" key="1">
    <source>
        <dbReference type="SAM" id="Phobius"/>
    </source>
</evidence>
<dbReference type="OrthoDB" id="267284at2759"/>
<gene>
    <name evidence="2" type="primary">RTE1_0</name>
    <name evidence="2" type="ORF">A4A49_13190</name>
</gene>
<dbReference type="PANTHER" id="PTHR20921">
    <property type="entry name" value="TRANSMEMBRANE PROTEIN 222"/>
    <property type="match status" value="1"/>
</dbReference>
<keyword evidence="1" id="KW-0812">Transmembrane</keyword>
<sequence>MFPGRFPMMDVNPRYVVERDNALQRIQHDLWPLDEIDPKKEKFPCCLVWTPLPVVSWLAPFIGHVGICREDGTVVDFSGSNMINVGNLSYGAVARYYQLDRRQCCFPPNLSGHICKQGYQHAEFGTAVSWDDALHSSTLNFEHRNFNPFTCNDHSFVADFLNRLSYGGSMNWNMVNVGVVVLSKGQWVDSSSILRSFMPFIVMVCFGLLMVGWQFLLGMLSFFLLVAGWYILATYCFNNLIEQ</sequence>
<dbReference type="InterPro" id="IPR008496">
    <property type="entry name" value="TMEM222/RTE1"/>
</dbReference>
<comment type="caution">
    <text evidence="2">The sequence shown here is derived from an EMBL/GenBank/DDBJ whole genome shotgun (WGS) entry which is preliminary data.</text>
</comment>
<dbReference type="OMA" id="FSCNGHS"/>
<dbReference type="GeneID" id="109207664"/>
<dbReference type="Proteomes" id="UP000187609">
    <property type="component" value="Unassembled WGS sequence"/>
</dbReference>
<organism evidence="2 3">
    <name type="scientific">Nicotiana attenuata</name>
    <name type="common">Coyote tobacco</name>
    <dbReference type="NCBI Taxonomy" id="49451"/>
    <lineage>
        <taxon>Eukaryota</taxon>
        <taxon>Viridiplantae</taxon>
        <taxon>Streptophyta</taxon>
        <taxon>Embryophyta</taxon>
        <taxon>Tracheophyta</taxon>
        <taxon>Spermatophyta</taxon>
        <taxon>Magnoliopsida</taxon>
        <taxon>eudicotyledons</taxon>
        <taxon>Gunneridae</taxon>
        <taxon>Pentapetalae</taxon>
        <taxon>asterids</taxon>
        <taxon>lamiids</taxon>
        <taxon>Solanales</taxon>
        <taxon>Solanaceae</taxon>
        <taxon>Nicotianoideae</taxon>
        <taxon>Nicotianeae</taxon>
        <taxon>Nicotiana</taxon>
    </lineage>
</organism>
<accession>A0A1J6J8B3</accession>
<keyword evidence="1" id="KW-0472">Membrane</keyword>
<evidence type="ECO:0000313" key="2">
    <source>
        <dbReference type="EMBL" id="OIT06031.1"/>
    </source>
</evidence>
<dbReference type="SMR" id="A0A1J6J8B3"/>
<dbReference type="AlphaFoldDB" id="A0A1J6J8B3"/>
<dbReference type="GO" id="GO:0005783">
    <property type="term" value="C:endoplasmic reticulum"/>
    <property type="evidence" value="ECO:0007669"/>
    <property type="project" value="TreeGrafter"/>
</dbReference>
<keyword evidence="3" id="KW-1185">Reference proteome</keyword>
<dbReference type="Gramene" id="OIT06031">
    <property type="protein sequence ID" value="OIT06031"/>
    <property type="gene ID" value="A4A49_13190"/>
</dbReference>
<dbReference type="GO" id="GO:0005794">
    <property type="term" value="C:Golgi apparatus"/>
    <property type="evidence" value="ECO:0007669"/>
    <property type="project" value="TreeGrafter"/>
</dbReference>
<dbReference type="GO" id="GO:0010104">
    <property type="term" value="P:regulation of ethylene-activated signaling pathway"/>
    <property type="evidence" value="ECO:0007669"/>
    <property type="project" value="TreeGrafter"/>
</dbReference>
<dbReference type="GO" id="GO:0009723">
    <property type="term" value="P:response to ethylene"/>
    <property type="evidence" value="ECO:0007669"/>
    <property type="project" value="TreeGrafter"/>
</dbReference>